<proteinExistence type="predicted"/>
<evidence type="ECO:0000313" key="2">
    <source>
        <dbReference type="Proteomes" id="UP000322080"/>
    </source>
</evidence>
<comment type="caution">
    <text evidence="1">The sequence shown here is derived from an EMBL/GenBank/DDBJ whole genome shotgun (WGS) entry which is preliminary data.</text>
</comment>
<protein>
    <recommendedName>
        <fullName evidence="3">6-phosphogluconolactonase</fullName>
    </recommendedName>
</protein>
<evidence type="ECO:0000313" key="1">
    <source>
        <dbReference type="EMBL" id="TYB80897.1"/>
    </source>
</evidence>
<dbReference type="SUPFAM" id="SSF75011">
    <property type="entry name" value="3-carboxy-cis,cis-mucoante lactonizing enzyme"/>
    <property type="match status" value="1"/>
</dbReference>
<dbReference type="RefSeq" id="WP_148377960.1">
    <property type="nucleotide sequence ID" value="NZ_VSIY01000009.1"/>
</dbReference>
<dbReference type="EMBL" id="VSIY01000009">
    <property type="protein sequence ID" value="TYB80897.1"/>
    <property type="molecule type" value="Genomic_DNA"/>
</dbReference>
<keyword evidence="2" id="KW-1185">Reference proteome</keyword>
<reference evidence="1 2" key="1">
    <citation type="submission" date="2019-08" db="EMBL/GenBank/DDBJ databases">
        <title>Identification of a novel species of the genus Boseongicola.</title>
        <authorList>
            <person name="Zhang X.-Q."/>
        </authorList>
    </citation>
    <scope>NUCLEOTIDE SEQUENCE [LARGE SCALE GENOMIC DNA]</scope>
    <source>
        <strain evidence="1 2">HY14</strain>
    </source>
</reference>
<name>A0A5D0RH25_9RHOB</name>
<sequence>MTSIDVSDHAARLAFTGADTGGLPDLGRTEDCRFSPDGRLLLVAGYAAQSIAVFRVAGTGPGKLHLDGMAWLSHPRMNHPHGVDFIDARTIAIANRKGRLSVHSLPDTAFDGRRHTAPMRANIRRAVRGEPMKTPGSIAVIGRGPGRYDLLACLNYRHAMTLQSMQHRFGLHIRRGGRIVLEAGLAIPDGVSVCRATGRVAISNHNEHAVRLYPSADSLTPEAEPCGRLTGAGYPHGLRFFDNGRALMVADAGAPLVHLYRDPEARWQGERAPLASFRVMDEATFAAGHYNPQEGGPKGIDIDPSEHLMLVTSEHQQLAAFDLAALRRLAEGRGAPTSGAAG</sequence>
<accession>A0A5D0RH25</accession>
<dbReference type="Proteomes" id="UP000322080">
    <property type="component" value="Unassembled WGS sequence"/>
</dbReference>
<organism evidence="1 2">
    <name type="scientific">Maritimibacter fusiformis</name>
    <dbReference type="NCBI Taxonomy" id="2603819"/>
    <lineage>
        <taxon>Bacteria</taxon>
        <taxon>Pseudomonadati</taxon>
        <taxon>Pseudomonadota</taxon>
        <taxon>Alphaproteobacteria</taxon>
        <taxon>Rhodobacterales</taxon>
        <taxon>Roseobacteraceae</taxon>
        <taxon>Maritimibacter</taxon>
    </lineage>
</organism>
<evidence type="ECO:0008006" key="3">
    <source>
        <dbReference type="Google" id="ProtNLM"/>
    </source>
</evidence>
<gene>
    <name evidence="1" type="ORF">FVF75_10615</name>
</gene>
<dbReference type="AlphaFoldDB" id="A0A5D0RH25"/>